<dbReference type="EMBL" id="HACG01009742">
    <property type="protein sequence ID" value="CEK56607.1"/>
    <property type="molecule type" value="Transcribed_RNA"/>
</dbReference>
<protein>
    <submittedName>
        <fullName evidence="1">Uncharacterized protein</fullName>
    </submittedName>
</protein>
<accession>A0A0B6YK92</accession>
<organism evidence="1">
    <name type="scientific">Arion vulgaris</name>
    <dbReference type="NCBI Taxonomy" id="1028688"/>
    <lineage>
        <taxon>Eukaryota</taxon>
        <taxon>Metazoa</taxon>
        <taxon>Spiralia</taxon>
        <taxon>Lophotrochozoa</taxon>
        <taxon>Mollusca</taxon>
        <taxon>Gastropoda</taxon>
        <taxon>Heterobranchia</taxon>
        <taxon>Euthyneura</taxon>
        <taxon>Panpulmonata</taxon>
        <taxon>Eupulmonata</taxon>
        <taxon>Stylommatophora</taxon>
        <taxon>Helicina</taxon>
        <taxon>Arionoidea</taxon>
        <taxon>Arionidae</taxon>
        <taxon>Arion</taxon>
    </lineage>
</organism>
<gene>
    <name evidence="1" type="primary">ORF28064</name>
</gene>
<reference evidence="1" key="1">
    <citation type="submission" date="2014-12" db="EMBL/GenBank/DDBJ databases">
        <title>Insight into the proteome of Arion vulgaris.</title>
        <authorList>
            <person name="Aradska J."/>
            <person name="Bulat T."/>
            <person name="Smidak R."/>
            <person name="Sarate P."/>
            <person name="Gangsoo J."/>
            <person name="Sialana F."/>
            <person name="Bilban M."/>
            <person name="Lubec G."/>
        </authorList>
    </citation>
    <scope>NUCLEOTIDE SEQUENCE</scope>
    <source>
        <tissue evidence="1">Skin</tissue>
    </source>
</reference>
<name>A0A0B6YK92_9EUPU</name>
<proteinExistence type="predicted"/>
<evidence type="ECO:0000313" key="1">
    <source>
        <dbReference type="EMBL" id="CEK56607.1"/>
    </source>
</evidence>
<feature type="non-terminal residue" evidence="1">
    <location>
        <position position="1"/>
    </location>
</feature>
<dbReference type="AlphaFoldDB" id="A0A0B6YK92"/>
<sequence>VCQCHMTQFLVIKTQVVHHHFMQALTIHFDDDEHKYSYQSTRTRREQVSAVTLTHIRYQTTVGVQRHQQSLLSVHNLIT</sequence>